<reference evidence="1 2" key="1">
    <citation type="journal article" date="2021" name="Plant Biotechnol. J.">
        <title>Multi-omics assisted identification of the key and species-specific regulatory components of drought-tolerant mechanisms in Gossypium stocksii.</title>
        <authorList>
            <person name="Yu D."/>
            <person name="Ke L."/>
            <person name="Zhang D."/>
            <person name="Wu Y."/>
            <person name="Sun Y."/>
            <person name="Mei J."/>
            <person name="Sun J."/>
            <person name="Sun Y."/>
        </authorList>
    </citation>
    <scope>NUCLEOTIDE SEQUENCE [LARGE SCALE GENOMIC DNA]</scope>
    <source>
        <strain evidence="2">cv. E1</strain>
        <tissue evidence="1">Leaf</tissue>
    </source>
</reference>
<sequence>MRRLFEEDDGGGDMVINEKQGDKAFFKVILTLSNKSSSRKGIEDGDIILKEGDAVIEVENSVMEDYTKTLSESLWIIYSHYLTIQPWMKTLSMVQDYPLNLVSWIWLLGLSRAMYKKSQQVEYESLPNIYFECGCYGHMRELCSAAQHKSDMDGREEVAPEPMEKMEPRVMKKAFGPWMIVQ</sequence>
<dbReference type="OrthoDB" id="1002028at2759"/>
<accession>A0A9D3V992</accession>
<keyword evidence="2" id="KW-1185">Reference proteome</keyword>
<proteinExistence type="predicted"/>
<evidence type="ECO:0000313" key="1">
    <source>
        <dbReference type="EMBL" id="KAH1074096.1"/>
    </source>
</evidence>
<protein>
    <submittedName>
        <fullName evidence="1">Uncharacterized protein</fullName>
    </submittedName>
</protein>
<organism evidence="1 2">
    <name type="scientific">Gossypium stocksii</name>
    <dbReference type="NCBI Taxonomy" id="47602"/>
    <lineage>
        <taxon>Eukaryota</taxon>
        <taxon>Viridiplantae</taxon>
        <taxon>Streptophyta</taxon>
        <taxon>Embryophyta</taxon>
        <taxon>Tracheophyta</taxon>
        <taxon>Spermatophyta</taxon>
        <taxon>Magnoliopsida</taxon>
        <taxon>eudicotyledons</taxon>
        <taxon>Gunneridae</taxon>
        <taxon>Pentapetalae</taxon>
        <taxon>rosids</taxon>
        <taxon>malvids</taxon>
        <taxon>Malvales</taxon>
        <taxon>Malvaceae</taxon>
        <taxon>Malvoideae</taxon>
        <taxon>Gossypium</taxon>
    </lineage>
</organism>
<dbReference type="Proteomes" id="UP000828251">
    <property type="component" value="Unassembled WGS sequence"/>
</dbReference>
<name>A0A9D3V992_9ROSI</name>
<gene>
    <name evidence="1" type="ORF">J1N35_026424</name>
</gene>
<dbReference type="EMBL" id="JAIQCV010000008">
    <property type="protein sequence ID" value="KAH1074096.1"/>
    <property type="molecule type" value="Genomic_DNA"/>
</dbReference>
<comment type="caution">
    <text evidence="1">The sequence shown here is derived from an EMBL/GenBank/DDBJ whole genome shotgun (WGS) entry which is preliminary data.</text>
</comment>
<evidence type="ECO:0000313" key="2">
    <source>
        <dbReference type="Proteomes" id="UP000828251"/>
    </source>
</evidence>
<dbReference type="AlphaFoldDB" id="A0A9D3V992"/>